<accession>A0ABW8IXC8</accession>
<dbReference type="RefSeq" id="WP_284396751.1">
    <property type="nucleotide sequence ID" value="NZ_BSNQ01000003.1"/>
</dbReference>
<gene>
    <name evidence="1" type="ORF">ISP13_14100</name>
</gene>
<proteinExistence type="predicted"/>
<organism evidence="1 2">
    <name type="scientific">Dyella lipolytica</name>
    <dbReference type="NCBI Taxonomy" id="1867835"/>
    <lineage>
        <taxon>Bacteria</taxon>
        <taxon>Pseudomonadati</taxon>
        <taxon>Pseudomonadota</taxon>
        <taxon>Gammaproteobacteria</taxon>
        <taxon>Lysobacterales</taxon>
        <taxon>Rhodanobacteraceae</taxon>
        <taxon>Dyella</taxon>
    </lineage>
</organism>
<evidence type="ECO:0000313" key="2">
    <source>
        <dbReference type="Proteomes" id="UP001620405"/>
    </source>
</evidence>
<sequence>MADDIESKLVWDEVLASKLVGKLMLIGLTHSDAENKHTHQEQIFGRVVSTGRTSGIKLLLEGNRDGEVFDLPPDTRSIQEASPGEYRLRSTGEVVTDPDYTVTYLIQSLKD</sequence>
<dbReference type="Proteomes" id="UP001620405">
    <property type="component" value="Unassembled WGS sequence"/>
</dbReference>
<keyword evidence="2" id="KW-1185">Reference proteome</keyword>
<comment type="caution">
    <text evidence="1">The sequence shown here is derived from an EMBL/GenBank/DDBJ whole genome shotgun (WGS) entry which is preliminary data.</text>
</comment>
<dbReference type="EMBL" id="JADIKG010000013">
    <property type="protein sequence ID" value="MFK2874672.1"/>
    <property type="molecule type" value="Genomic_DNA"/>
</dbReference>
<name>A0ABW8IXC8_9GAMM</name>
<evidence type="ECO:0000313" key="1">
    <source>
        <dbReference type="EMBL" id="MFK2874672.1"/>
    </source>
</evidence>
<protein>
    <submittedName>
        <fullName evidence="1">Uncharacterized protein</fullName>
    </submittedName>
</protein>
<reference evidence="1 2" key="1">
    <citation type="submission" date="2020-10" db="EMBL/GenBank/DDBJ databases">
        <title>Phylogeny of dyella-like bacteria.</title>
        <authorList>
            <person name="Fu J."/>
        </authorList>
    </citation>
    <scope>NUCLEOTIDE SEQUENCE [LARGE SCALE GENOMIC DNA]</scope>
    <source>
        <strain evidence="1 2">DHOB07</strain>
    </source>
</reference>